<organism evidence="1 2">
    <name type="scientific">Methylobacterium thuringiense</name>
    <dbReference type="NCBI Taxonomy" id="1003091"/>
    <lineage>
        <taxon>Bacteria</taxon>
        <taxon>Pseudomonadati</taxon>
        <taxon>Pseudomonadota</taxon>
        <taxon>Alphaproteobacteria</taxon>
        <taxon>Hyphomicrobiales</taxon>
        <taxon>Methylobacteriaceae</taxon>
        <taxon>Methylobacterium</taxon>
    </lineage>
</organism>
<dbReference type="Proteomes" id="UP001055101">
    <property type="component" value="Unassembled WGS sequence"/>
</dbReference>
<gene>
    <name evidence="1" type="ORF">EKPJFOCH_3446</name>
</gene>
<name>A0ABQ4TPK8_9HYPH</name>
<reference evidence="1" key="2">
    <citation type="submission" date="2021-08" db="EMBL/GenBank/DDBJ databases">
        <authorList>
            <person name="Tani A."/>
            <person name="Ola A."/>
            <person name="Ogura Y."/>
            <person name="Katsura K."/>
            <person name="Hayashi T."/>
        </authorList>
    </citation>
    <scope>NUCLEOTIDE SEQUENCE</scope>
    <source>
        <strain evidence="1">DSM 23674</strain>
    </source>
</reference>
<sequence length="68" mass="7368">MTGGVIHDGGKVSFCDAAGRVHRRPVADWIGFLASRLYVSARKEMVRHVSDPSLDDPGRAALRCTQAC</sequence>
<evidence type="ECO:0000313" key="2">
    <source>
        <dbReference type="Proteomes" id="UP001055101"/>
    </source>
</evidence>
<accession>A0ABQ4TPK8</accession>
<reference evidence="1" key="1">
    <citation type="journal article" date="2021" name="Front. Microbiol.">
        <title>Comprehensive Comparative Genomics and Phenotyping of Methylobacterium Species.</title>
        <authorList>
            <person name="Alessa O."/>
            <person name="Ogura Y."/>
            <person name="Fujitani Y."/>
            <person name="Takami H."/>
            <person name="Hayashi T."/>
            <person name="Sahin N."/>
            <person name="Tani A."/>
        </authorList>
    </citation>
    <scope>NUCLEOTIDE SEQUENCE</scope>
    <source>
        <strain evidence="1">DSM 23674</strain>
    </source>
</reference>
<comment type="caution">
    <text evidence="1">The sequence shown here is derived from an EMBL/GenBank/DDBJ whole genome shotgun (WGS) entry which is preliminary data.</text>
</comment>
<dbReference type="RefSeq" id="WP_238232465.1">
    <property type="nucleotide sequence ID" value="NZ_BPRA01000015.1"/>
</dbReference>
<keyword evidence="2" id="KW-1185">Reference proteome</keyword>
<protein>
    <submittedName>
        <fullName evidence="1">Uncharacterized protein</fullName>
    </submittedName>
</protein>
<dbReference type="EMBL" id="BPRA01000015">
    <property type="protein sequence ID" value="GJE56936.1"/>
    <property type="molecule type" value="Genomic_DNA"/>
</dbReference>
<proteinExistence type="predicted"/>
<evidence type="ECO:0000313" key="1">
    <source>
        <dbReference type="EMBL" id="GJE56936.1"/>
    </source>
</evidence>